<keyword evidence="1" id="KW-1133">Transmembrane helix</keyword>
<gene>
    <name evidence="2" type="ORF">J2X07_003360</name>
</gene>
<name>A0ABU1U4G8_9BACL</name>
<protein>
    <submittedName>
        <fullName evidence="2">Uncharacterized protein</fullName>
    </submittedName>
</protein>
<evidence type="ECO:0000313" key="2">
    <source>
        <dbReference type="EMBL" id="MDR7074364.1"/>
    </source>
</evidence>
<feature type="transmembrane region" description="Helical" evidence="1">
    <location>
        <begin position="40"/>
        <end position="61"/>
    </location>
</feature>
<comment type="caution">
    <text evidence="2">The sequence shown here is derived from an EMBL/GenBank/DDBJ whole genome shotgun (WGS) entry which is preliminary data.</text>
</comment>
<dbReference type="EMBL" id="JAVDWA010000007">
    <property type="protein sequence ID" value="MDR7074364.1"/>
    <property type="molecule type" value="Genomic_DNA"/>
</dbReference>
<reference evidence="2 3" key="1">
    <citation type="submission" date="2023-07" db="EMBL/GenBank/DDBJ databases">
        <title>Sorghum-associated microbial communities from plants grown in Nebraska, USA.</title>
        <authorList>
            <person name="Schachtman D."/>
        </authorList>
    </citation>
    <scope>NUCLEOTIDE SEQUENCE [LARGE SCALE GENOMIC DNA]</scope>
    <source>
        <strain evidence="2 3">BE211</strain>
    </source>
</reference>
<organism evidence="2 3">
    <name type="scientific">Fictibacillus barbaricus</name>
    <dbReference type="NCBI Taxonomy" id="182136"/>
    <lineage>
        <taxon>Bacteria</taxon>
        <taxon>Bacillati</taxon>
        <taxon>Bacillota</taxon>
        <taxon>Bacilli</taxon>
        <taxon>Bacillales</taxon>
        <taxon>Fictibacillaceae</taxon>
        <taxon>Fictibacillus</taxon>
    </lineage>
</organism>
<keyword evidence="1" id="KW-0472">Membrane</keyword>
<accession>A0ABU1U4G8</accession>
<dbReference type="RefSeq" id="WP_310261194.1">
    <property type="nucleotide sequence ID" value="NZ_JAVDWA010000007.1"/>
</dbReference>
<proteinExistence type="predicted"/>
<evidence type="ECO:0000313" key="3">
    <source>
        <dbReference type="Proteomes" id="UP001258181"/>
    </source>
</evidence>
<keyword evidence="1" id="KW-0812">Transmembrane</keyword>
<feature type="transmembrane region" description="Helical" evidence="1">
    <location>
        <begin position="6"/>
        <end position="24"/>
    </location>
</feature>
<dbReference type="Proteomes" id="UP001258181">
    <property type="component" value="Unassembled WGS sequence"/>
</dbReference>
<keyword evidence="3" id="KW-1185">Reference proteome</keyword>
<evidence type="ECO:0000256" key="1">
    <source>
        <dbReference type="SAM" id="Phobius"/>
    </source>
</evidence>
<sequence>MSLLLAIVPIIVVVLLLSGILFAFKPKKKKPVMGVKKTKWIVGSYAVILIIATVLSFLLPIDRNTAGKSLSKSEVDKIQKVQDSIYGSISNGRFKEQEFKGALIKKKSWSFPFNEKALTFSLRNPDNFSPSILVEKTNAREIQGIYYVGKAIVDGIDVTDKISSPTIHLNHSSLIIGNPDAKEVKFAKFSTAFSFDQFSGKPTVFNHESYGIFGIDILYLKVPKNVQITGDYHPVN</sequence>